<evidence type="ECO:0000313" key="2">
    <source>
        <dbReference type="EMBL" id="SEL75251.1"/>
    </source>
</evidence>
<dbReference type="Gene3D" id="2.120.10.30">
    <property type="entry name" value="TolB, C-terminal domain"/>
    <property type="match status" value="1"/>
</dbReference>
<dbReference type="PROSITE" id="PS51257">
    <property type="entry name" value="PROKAR_LIPOPROTEIN"/>
    <property type="match status" value="1"/>
</dbReference>
<dbReference type="SUPFAM" id="SSF75011">
    <property type="entry name" value="3-carboxy-cis,cis-mucoante lactonizing enzyme"/>
    <property type="match status" value="1"/>
</dbReference>
<feature type="chain" id="PRO_5011634204" evidence="1">
    <location>
        <begin position="24"/>
        <end position="357"/>
    </location>
</feature>
<evidence type="ECO:0000313" key="3">
    <source>
        <dbReference type="Proteomes" id="UP000198916"/>
    </source>
</evidence>
<keyword evidence="1" id="KW-0732">Signal</keyword>
<dbReference type="STRING" id="332977.SAMN05421740_109153"/>
<dbReference type="AlphaFoldDB" id="A0A1H7SRQ1"/>
<accession>A0A1H7SRQ1</accession>
<proteinExistence type="predicted"/>
<organism evidence="2 3">
    <name type="scientific">Parapedobacter koreensis</name>
    <dbReference type="NCBI Taxonomy" id="332977"/>
    <lineage>
        <taxon>Bacteria</taxon>
        <taxon>Pseudomonadati</taxon>
        <taxon>Bacteroidota</taxon>
        <taxon>Sphingobacteriia</taxon>
        <taxon>Sphingobacteriales</taxon>
        <taxon>Sphingobacteriaceae</taxon>
        <taxon>Parapedobacter</taxon>
    </lineage>
</organism>
<reference evidence="3" key="1">
    <citation type="submission" date="2016-10" db="EMBL/GenBank/DDBJ databases">
        <authorList>
            <person name="Varghese N."/>
            <person name="Submissions S."/>
        </authorList>
    </citation>
    <scope>NUCLEOTIDE SEQUENCE [LARGE SCALE GENOMIC DNA]</scope>
    <source>
        <strain evidence="3">Jip14</strain>
    </source>
</reference>
<sequence>MKKSFGFLAVMVGALLALGSCMRNDDEPPVPIVPISRLYVSFQDVTENDVEVPVDNIALIDPADGEAMEIDFDFNSGAVGGAGIHFSPIGGLVFQSGRLDTLIRIMRVNNLGQLATAGRLGNRSLNLMRGLAYHFPSEMLYVANIGETSHLYGFHQPVNKNGFTRPRRALQLESGIVPWAVSLWNGKPSDDSLLVSNSGQDGGVLLYRNLAQGDSVETNFAALSNVRVEGATSIRGIAFVDSLDVMVMADFGTQQVPGKVYIIEGIKAYLAQPSATVRPTRIISGELTGLSGPIDVAIDPRTDRKTIYVADQTTRKVSRFKLSDSGNVAPEATITFDSPNRTPFSIFLDARGIPVPQ</sequence>
<dbReference type="OrthoDB" id="697094at2"/>
<evidence type="ECO:0000256" key="1">
    <source>
        <dbReference type="SAM" id="SignalP"/>
    </source>
</evidence>
<protein>
    <submittedName>
        <fullName evidence="2">Uncharacterized protein</fullName>
    </submittedName>
</protein>
<keyword evidence="3" id="KW-1185">Reference proteome</keyword>
<feature type="signal peptide" evidence="1">
    <location>
        <begin position="1"/>
        <end position="23"/>
    </location>
</feature>
<dbReference type="InterPro" id="IPR011042">
    <property type="entry name" value="6-blade_b-propeller_TolB-like"/>
</dbReference>
<dbReference type="RefSeq" id="WP_090608023.1">
    <property type="nucleotide sequence ID" value="NZ_FNZR01000009.1"/>
</dbReference>
<gene>
    <name evidence="2" type="ORF">SAMN05421740_109153</name>
</gene>
<dbReference type="Proteomes" id="UP000198916">
    <property type="component" value="Unassembled WGS sequence"/>
</dbReference>
<dbReference type="EMBL" id="FNZR01000009">
    <property type="protein sequence ID" value="SEL75251.1"/>
    <property type="molecule type" value="Genomic_DNA"/>
</dbReference>
<name>A0A1H7SRQ1_9SPHI</name>